<keyword evidence="2" id="KW-0732">Signal</keyword>
<feature type="domain" description="CBM1" evidence="6">
    <location>
        <begin position="371"/>
        <end position="407"/>
    </location>
</feature>
<comment type="function">
    <text evidence="4">Esterase involved in the hydrolysis of xylan, a major structural heterogeneous polysaccharide found in plant biomass representing the second most abundant polysaccharide in the biosphere, after cellulose.</text>
</comment>
<reference evidence="7 8" key="1">
    <citation type="journal article" date="2020" name="ISME J.">
        <title>Uncovering the hidden diversity of litter-decomposition mechanisms in mushroom-forming fungi.</title>
        <authorList>
            <person name="Floudas D."/>
            <person name="Bentzer J."/>
            <person name="Ahren D."/>
            <person name="Johansson T."/>
            <person name="Persson P."/>
            <person name="Tunlid A."/>
        </authorList>
    </citation>
    <scope>NUCLEOTIDE SEQUENCE [LARGE SCALE GENOMIC DNA]</scope>
    <source>
        <strain evidence="7 8">CBS 101986</strain>
    </source>
</reference>
<dbReference type="InterPro" id="IPR010126">
    <property type="entry name" value="Esterase_phb"/>
</dbReference>
<dbReference type="PANTHER" id="PTHR43037">
    <property type="entry name" value="UNNAMED PRODUCT-RELATED"/>
    <property type="match status" value="1"/>
</dbReference>
<dbReference type="AlphaFoldDB" id="A0A8H5F7T4"/>
<dbReference type="PROSITE" id="PS51164">
    <property type="entry name" value="CBM1_2"/>
    <property type="match status" value="1"/>
</dbReference>
<dbReference type="EMBL" id="JAACJJ010000014">
    <property type="protein sequence ID" value="KAF5326727.1"/>
    <property type="molecule type" value="Genomic_DNA"/>
</dbReference>
<dbReference type="PANTHER" id="PTHR43037:SF5">
    <property type="entry name" value="FERULOYL ESTERASE"/>
    <property type="match status" value="1"/>
</dbReference>
<dbReference type="SUPFAM" id="SSF53474">
    <property type="entry name" value="alpha/beta-Hydrolases"/>
    <property type="match status" value="2"/>
</dbReference>
<dbReference type="Gene3D" id="3.40.50.1820">
    <property type="entry name" value="alpha/beta hydrolase"/>
    <property type="match status" value="1"/>
</dbReference>
<dbReference type="InterPro" id="IPR050955">
    <property type="entry name" value="Plant_Biomass_Hydrol_Est"/>
</dbReference>
<keyword evidence="4" id="KW-0119">Carbohydrate metabolism</keyword>
<gene>
    <name evidence="7" type="ORF">D9619_003947</name>
</gene>
<dbReference type="GO" id="GO:0045493">
    <property type="term" value="P:xylan catabolic process"/>
    <property type="evidence" value="ECO:0007669"/>
    <property type="project" value="UniProtKB-UniRule"/>
</dbReference>
<evidence type="ECO:0000256" key="5">
    <source>
        <dbReference type="SAM" id="MobiDB-lite"/>
    </source>
</evidence>
<comment type="caution">
    <text evidence="7">The sequence shown here is derived from an EMBL/GenBank/DDBJ whole genome shotgun (WGS) entry which is preliminary data.</text>
</comment>
<evidence type="ECO:0000313" key="8">
    <source>
        <dbReference type="Proteomes" id="UP000567179"/>
    </source>
</evidence>
<evidence type="ECO:0000256" key="1">
    <source>
        <dbReference type="ARBA" id="ARBA00022487"/>
    </source>
</evidence>
<evidence type="ECO:0000259" key="6">
    <source>
        <dbReference type="PROSITE" id="PS51164"/>
    </source>
</evidence>
<proteinExistence type="inferred from homology"/>
<keyword evidence="4" id="KW-0964">Secreted</keyword>
<dbReference type="EC" id="3.1.1.-" evidence="4"/>
<dbReference type="Pfam" id="PF00734">
    <property type="entry name" value="CBM_1"/>
    <property type="match status" value="1"/>
</dbReference>
<keyword evidence="8" id="KW-1185">Reference proteome</keyword>
<dbReference type="NCBIfam" id="TIGR01840">
    <property type="entry name" value="esterase_phb"/>
    <property type="match status" value="1"/>
</dbReference>
<keyword evidence="3 4" id="KW-0378">Hydrolase</keyword>
<accession>A0A8H5F7T4</accession>
<dbReference type="GO" id="GO:0052689">
    <property type="term" value="F:carboxylic ester hydrolase activity"/>
    <property type="evidence" value="ECO:0007669"/>
    <property type="project" value="UniProtKB-KW"/>
</dbReference>
<comment type="subcellular location">
    <subcellularLocation>
        <location evidence="4">Secreted</location>
    </subcellularLocation>
</comment>
<feature type="compositionally biased region" description="Low complexity" evidence="5">
    <location>
        <begin position="329"/>
        <end position="373"/>
    </location>
</feature>
<protein>
    <recommendedName>
        <fullName evidence="4">Carboxylic ester hydrolase</fullName>
        <ecNumber evidence="4">3.1.1.-</ecNumber>
    </recommendedName>
</protein>
<feature type="region of interest" description="Disordered" evidence="5">
    <location>
        <begin position="329"/>
        <end position="374"/>
    </location>
</feature>
<evidence type="ECO:0000256" key="3">
    <source>
        <dbReference type="ARBA" id="ARBA00022801"/>
    </source>
</evidence>
<dbReference type="SMART" id="SM00236">
    <property type="entry name" value="fCBD"/>
    <property type="match status" value="1"/>
</dbReference>
<dbReference type="Proteomes" id="UP000567179">
    <property type="component" value="Unassembled WGS sequence"/>
</dbReference>
<evidence type="ECO:0000313" key="7">
    <source>
        <dbReference type="EMBL" id="KAF5326727.1"/>
    </source>
</evidence>
<dbReference type="Pfam" id="PF10503">
    <property type="entry name" value="Esterase_PHB"/>
    <property type="match status" value="1"/>
</dbReference>
<dbReference type="GO" id="GO:0005576">
    <property type="term" value="C:extracellular region"/>
    <property type="evidence" value="ECO:0007669"/>
    <property type="project" value="UniProtKB-SubCell"/>
</dbReference>
<dbReference type="InterPro" id="IPR000254">
    <property type="entry name" value="CBD"/>
</dbReference>
<dbReference type="OrthoDB" id="2425929at2759"/>
<sequence>MSYHITCEHRQLANFHPCKNKRLVMLVKSLQLTRMFGFNTLFLAALVSSASALSSSLQQITANFGSNPTNVKMYMYKPTKLAVPPPLIIAMHYCTGTAQAYFQGTSLAQLADQHGFIVIYPNAPTSGGCWDVHSTGTLTHNSGGDSLGIASVVRWAISNQGVDANNVFATGTSSGAMMTNVLMGAYPDLFKAGSLYSGVPYGCFAGSSAWSNQCANGQLIQSAQQWGDLVRNGYPGYTGTRPKVQFWHGTVDTTLYPQNFWEEIKQWTNVFGVSQTPTSNLTSNPQSGYSRASYGSNVQAILAQGVGHTVPEHETDTLDWFGLSSLTPGGSLPSSSSTAPSSTTSAPVSTSTPPPSTTTTSTSPTSTPTGGTAAHWDQCGGQGWTGPTVCASPYTCKYSNPFYTRADIPTRTT</sequence>
<evidence type="ECO:0000256" key="2">
    <source>
        <dbReference type="ARBA" id="ARBA00022729"/>
    </source>
</evidence>
<keyword evidence="1 4" id="KW-0719">Serine esterase</keyword>
<evidence type="ECO:0000256" key="4">
    <source>
        <dbReference type="RuleBase" id="RU367147"/>
    </source>
</evidence>
<keyword evidence="4" id="KW-0624">Polysaccharide degradation</keyword>
<dbReference type="GO" id="GO:0030248">
    <property type="term" value="F:cellulose binding"/>
    <property type="evidence" value="ECO:0007669"/>
    <property type="project" value="InterPro"/>
</dbReference>
<dbReference type="InterPro" id="IPR029058">
    <property type="entry name" value="AB_hydrolase_fold"/>
</dbReference>
<organism evidence="7 8">
    <name type="scientific">Psilocybe cf. subviscida</name>
    <dbReference type="NCBI Taxonomy" id="2480587"/>
    <lineage>
        <taxon>Eukaryota</taxon>
        <taxon>Fungi</taxon>
        <taxon>Dikarya</taxon>
        <taxon>Basidiomycota</taxon>
        <taxon>Agaricomycotina</taxon>
        <taxon>Agaricomycetes</taxon>
        <taxon>Agaricomycetidae</taxon>
        <taxon>Agaricales</taxon>
        <taxon>Agaricineae</taxon>
        <taxon>Strophariaceae</taxon>
        <taxon>Psilocybe</taxon>
    </lineage>
</organism>
<comment type="similarity">
    <text evidence="4">Belongs to the carbohydrate esterase 1 (CE1) family.</text>
</comment>
<name>A0A8H5F7T4_9AGAR</name>